<keyword evidence="1" id="KW-0472">Membrane</keyword>
<organism evidence="3 4">
    <name type="scientific">Hoyosella altamirensis</name>
    <dbReference type="NCBI Taxonomy" id="616997"/>
    <lineage>
        <taxon>Bacteria</taxon>
        <taxon>Bacillati</taxon>
        <taxon>Actinomycetota</taxon>
        <taxon>Actinomycetes</taxon>
        <taxon>Mycobacteriales</taxon>
        <taxon>Hoyosellaceae</taxon>
        <taxon>Hoyosella</taxon>
    </lineage>
</organism>
<keyword evidence="1" id="KW-0812">Transmembrane</keyword>
<proteinExistence type="predicted"/>
<sequence>MSASTSIKGLWRTLTSSGATTLRVRRPGLIGLVGIALVLALFVGASVLPQVTYLLRTTSYSVELAESGGLSPGDPIYVAGVPAGKVDQIVLDGPNVRADFRVERRIALGERTTAAVKLRTVLGKMYLEIKPNGTGDLDGNTIPLARSSVPFSLDEIARAAHESTEGLNFDQLGQLTQLTVDALPENPEVMRDAITTLNATAALINDSGDQIERVLTLARDVAGIVDSQQSNFDSLLVQGSVILQSLADRHVMLVRLSQGLETVAGQLDELFQDRPGLIPNLRNVMRTLADQAATLETILEQGSPAFQKVADATGSGPWVDVNTPTTIIPDNLLCLLGAVEGCQ</sequence>
<dbReference type="InterPro" id="IPR003399">
    <property type="entry name" value="Mce/MlaD"/>
</dbReference>
<dbReference type="AlphaFoldDB" id="A0A839RTW0"/>
<dbReference type="EMBL" id="JACHWS010000003">
    <property type="protein sequence ID" value="MBB3039333.1"/>
    <property type="molecule type" value="Genomic_DNA"/>
</dbReference>
<dbReference type="NCBIfam" id="TIGR00996">
    <property type="entry name" value="Mtu_fam_mce"/>
    <property type="match status" value="1"/>
</dbReference>
<feature type="transmembrane region" description="Helical" evidence="1">
    <location>
        <begin position="29"/>
        <end position="48"/>
    </location>
</feature>
<evidence type="ECO:0000313" key="3">
    <source>
        <dbReference type="EMBL" id="MBB3039333.1"/>
    </source>
</evidence>
<keyword evidence="1" id="KW-1133">Transmembrane helix</keyword>
<dbReference type="Proteomes" id="UP000567922">
    <property type="component" value="Unassembled WGS sequence"/>
</dbReference>
<dbReference type="InterPro" id="IPR052336">
    <property type="entry name" value="MlaD_Phospholipid_Transporter"/>
</dbReference>
<gene>
    <name evidence="3" type="ORF">FHU29_003802</name>
</gene>
<name>A0A839RTW0_9ACTN</name>
<evidence type="ECO:0000256" key="1">
    <source>
        <dbReference type="SAM" id="Phobius"/>
    </source>
</evidence>
<keyword evidence="4" id="KW-1185">Reference proteome</keyword>
<protein>
    <submittedName>
        <fullName evidence="3">Phospholipid/cholesterol/gamma-HCH transport system substrate-binding protein</fullName>
    </submittedName>
</protein>
<dbReference type="Pfam" id="PF02470">
    <property type="entry name" value="MlaD"/>
    <property type="match status" value="1"/>
</dbReference>
<dbReference type="GO" id="GO:0005576">
    <property type="term" value="C:extracellular region"/>
    <property type="evidence" value="ECO:0007669"/>
    <property type="project" value="TreeGrafter"/>
</dbReference>
<dbReference type="RefSeq" id="WP_064441872.1">
    <property type="nucleotide sequence ID" value="NZ_BDDI01000016.1"/>
</dbReference>
<dbReference type="PANTHER" id="PTHR33371:SF18">
    <property type="entry name" value="MCE-FAMILY PROTEIN MCE3C"/>
    <property type="match status" value="1"/>
</dbReference>
<feature type="domain" description="Mce/MlaD" evidence="2">
    <location>
        <begin position="57"/>
        <end position="131"/>
    </location>
</feature>
<dbReference type="PANTHER" id="PTHR33371">
    <property type="entry name" value="INTERMEMBRANE PHOSPHOLIPID TRANSPORT SYSTEM BINDING PROTEIN MLAD-RELATED"/>
    <property type="match status" value="1"/>
</dbReference>
<dbReference type="OrthoDB" id="3456055at2"/>
<evidence type="ECO:0000313" key="4">
    <source>
        <dbReference type="Proteomes" id="UP000567922"/>
    </source>
</evidence>
<accession>A0A839RTW0</accession>
<evidence type="ECO:0000259" key="2">
    <source>
        <dbReference type="Pfam" id="PF02470"/>
    </source>
</evidence>
<dbReference type="InterPro" id="IPR005693">
    <property type="entry name" value="Mce"/>
</dbReference>
<reference evidence="3 4" key="1">
    <citation type="submission" date="2020-08" db="EMBL/GenBank/DDBJ databases">
        <title>Sequencing the genomes of 1000 actinobacteria strains.</title>
        <authorList>
            <person name="Klenk H.-P."/>
        </authorList>
    </citation>
    <scope>NUCLEOTIDE SEQUENCE [LARGE SCALE GENOMIC DNA]</scope>
    <source>
        <strain evidence="3 4">DSM 45258</strain>
    </source>
</reference>
<comment type="caution">
    <text evidence="3">The sequence shown here is derived from an EMBL/GenBank/DDBJ whole genome shotgun (WGS) entry which is preliminary data.</text>
</comment>